<dbReference type="EMBL" id="JBBNAG010000001">
    <property type="protein sequence ID" value="KAK9167081.1"/>
    <property type="molecule type" value="Genomic_DNA"/>
</dbReference>
<protein>
    <submittedName>
        <fullName evidence="1">Uncharacterized protein</fullName>
    </submittedName>
</protein>
<organism evidence="1 2">
    <name type="scientific">Stephania cephalantha</name>
    <dbReference type="NCBI Taxonomy" id="152367"/>
    <lineage>
        <taxon>Eukaryota</taxon>
        <taxon>Viridiplantae</taxon>
        <taxon>Streptophyta</taxon>
        <taxon>Embryophyta</taxon>
        <taxon>Tracheophyta</taxon>
        <taxon>Spermatophyta</taxon>
        <taxon>Magnoliopsida</taxon>
        <taxon>Ranunculales</taxon>
        <taxon>Menispermaceae</taxon>
        <taxon>Menispermoideae</taxon>
        <taxon>Cissampelideae</taxon>
        <taxon>Stephania</taxon>
    </lineage>
</organism>
<accession>A0AAP0Q8L7</accession>
<name>A0AAP0Q8L7_9MAGN</name>
<comment type="caution">
    <text evidence="1">The sequence shown here is derived from an EMBL/GenBank/DDBJ whole genome shotgun (WGS) entry which is preliminary data.</text>
</comment>
<dbReference type="Proteomes" id="UP001419268">
    <property type="component" value="Unassembled WGS sequence"/>
</dbReference>
<keyword evidence="2" id="KW-1185">Reference proteome</keyword>
<evidence type="ECO:0000313" key="1">
    <source>
        <dbReference type="EMBL" id="KAK9167081.1"/>
    </source>
</evidence>
<sequence>MWQQLTNSARHTVALHQLGADAHGGQLFSSMSQHNIQLPTCNSCLLLVLELRYAL</sequence>
<gene>
    <name evidence="1" type="ORF">Scep_002272</name>
</gene>
<dbReference type="AlphaFoldDB" id="A0AAP0Q8L7"/>
<reference evidence="1 2" key="1">
    <citation type="submission" date="2024-01" db="EMBL/GenBank/DDBJ databases">
        <title>Genome assemblies of Stephania.</title>
        <authorList>
            <person name="Yang L."/>
        </authorList>
    </citation>
    <scope>NUCLEOTIDE SEQUENCE [LARGE SCALE GENOMIC DNA]</scope>
    <source>
        <strain evidence="1">JXDWG</strain>
        <tissue evidence="1">Leaf</tissue>
    </source>
</reference>
<proteinExistence type="predicted"/>
<evidence type="ECO:0000313" key="2">
    <source>
        <dbReference type="Proteomes" id="UP001419268"/>
    </source>
</evidence>